<accession>A0ABW6IEZ6</accession>
<comment type="caution">
    <text evidence="1">The sequence shown here is derived from an EMBL/GenBank/DDBJ whole genome shotgun (WGS) entry which is preliminary data.</text>
</comment>
<proteinExistence type="predicted"/>
<organism evidence="1 2">
    <name type="scientific">Almyronema epifaneia S1</name>
    <dbReference type="NCBI Taxonomy" id="2991925"/>
    <lineage>
        <taxon>Bacteria</taxon>
        <taxon>Bacillati</taxon>
        <taxon>Cyanobacteriota</taxon>
        <taxon>Cyanophyceae</taxon>
        <taxon>Nodosilineales</taxon>
        <taxon>Nodosilineaceae</taxon>
        <taxon>Almyronema</taxon>
        <taxon>Almyronema epifaneia</taxon>
    </lineage>
</organism>
<protein>
    <recommendedName>
        <fullName evidence="3">CopG family transcriptional regulator</fullName>
    </recommendedName>
</protein>
<dbReference type="Proteomes" id="UP001600165">
    <property type="component" value="Unassembled WGS sequence"/>
</dbReference>
<evidence type="ECO:0008006" key="3">
    <source>
        <dbReference type="Google" id="ProtNLM"/>
    </source>
</evidence>
<evidence type="ECO:0000313" key="1">
    <source>
        <dbReference type="EMBL" id="MFE4106760.1"/>
    </source>
</evidence>
<gene>
    <name evidence="1" type="ORF">ACFVKH_10765</name>
</gene>
<sequence>MLDQSLQFLTPEESADVDKALLTSPEKFLARLTLSTAKLLKYIARDLDTPVEQLTNAQIISWFEKDAKLKREQGVNASVLKWEAPEVNQLSEPD</sequence>
<dbReference type="RefSeq" id="WP_377964817.1">
    <property type="nucleotide sequence ID" value="NZ_JBHZOL010000071.1"/>
</dbReference>
<evidence type="ECO:0000313" key="2">
    <source>
        <dbReference type="Proteomes" id="UP001600165"/>
    </source>
</evidence>
<keyword evidence="2" id="KW-1185">Reference proteome</keyword>
<reference evidence="1 2" key="1">
    <citation type="submission" date="2024-10" db="EMBL/GenBank/DDBJ databases">
        <authorList>
            <person name="Ratan Roy A."/>
            <person name="Morales Sandoval P.H."/>
            <person name="De Los Santos Villalobos S."/>
            <person name="Chakraborty S."/>
            <person name="Mukherjee J."/>
        </authorList>
    </citation>
    <scope>NUCLEOTIDE SEQUENCE [LARGE SCALE GENOMIC DNA]</scope>
    <source>
        <strain evidence="1 2">S1</strain>
    </source>
</reference>
<dbReference type="PANTHER" id="PTHR36382:SF2">
    <property type="entry name" value="OS04G0635700 PROTEIN"/>
    <property type="match status" value="1"/>
</dbReference>
<name>A0ABW6IEZ6_9CYAN</name>
<dbReference type="PANTHER" id="PTHR36382">
    <property type="entry name" value="OSJNBA0043L09.26 PROTEIN"/>
    <property type="match status" value="1"/>
</dbReference>
<dbReference type="EMBL" id="JBHZOL010000071">
    <property type="protein sequence ID" value="MFE4106760.1"/>
    <property type="molecule type" value="Genomic_DNA"/>
</dbReference>